<proteinExistence type="predicted"/>
<accession>A0A556MKP1</accession>
<feature type="transmembrane region" description="Helical" evidence="1">
    <location>
        <begin position="6"/>
        <end position="29"/>
    </location>
</feature>
<feature type="transmembrane region" description="Helical" evidence="1">
    <location>
        <begin position="74"/>
        <end position="93"/>
    </location>
</feature>
<dbReference type="Proteomes" id="UP000318733">
    <property type="component" value="Unassembled WGS sequence"/>
</dbReference>
<protein>
    <submittedName>
        <fullName evidence="2">Uncharacterized protein</fullName>
    </submittedName>
</protein>
<evidence type="ECO:0000313" key="2">
    <source>
        <dbReference type="EMBL" id="TSJ40487.1"/>
    </source>
</evidence>
<dbReference type="EMBL" id="VLPK01000002">
    <property type="protein sequence ID" value="TSJ40487.1"/>
    <property type="molecule type" value="Genomic_DNA"/>
</dbReference>
<evidence type="ECO:0000313" key="3">
    <source>
        <dbReference type="Proteomes" id="UP000318733"/>
    </source>
</evidence>
<comment type="caution">
    <text evidence="2">The sequence shown here is derived from an EMBL/GenBank/DDBJ whole genome shotgun (WGS) entry which is preliminary data.</text>
</comment>
<reference evidence="2 3" key="1">
    <citation type="submission" date="2019-07" db="EMBL/GenBank/DDBJ databases">
        <authorList>
            <person name="Huq M.A."/>
        </authorList>
    </citation>
    <scope>NUCLEOTIDE SEQUENCE [LARGE SCALE GENOMIC DNA]</scope>
    <source>
        <strain evidence="2 3">MAH-19</strain>
    </source>
</reference>
<evidence type="ECO:0000256" key="1">
    <source>
        <dbReference type="SAM" id="Phobius"/>
    </source>
</evidence>
<dbReference type="RefSeq" id="WP_144248525.1">
    <property type="nucleotide sequence ID" value="NZ_VLPK01000002.1"/>
</dbReference>
<keyword evidence="3" id="KW-1185">Reference proteome</keyword>
<name>A0A556MKP1_9SPHI</name>
<gene>
    <name evidence="2" type="ORF">FO440_12075</name>
</gene>
<keyword evidence="1" id="KW-0472">Membrane</keyword>
<dbReference type="OrthoDB" id="799253at2"/>
<dbReference type="AlphaFoldDB" id="A0A556MKP1"/>
<keyword evidence="1" id="KW-0812">Transmembrane</keyword>
<sequence length="126" mass="14438">MSALKLKYILVFAMLMVVAKPFVGFSLRYQHYFESTHHRSPNILVKSFTKRKQEYADEHESNISKIQQRLANPVLPLVLILAFAIALFLPALFRFVKNTTQGILTAIRYSLTPPEQLYLLGGKLTI</sequence>
<keyword evidence="1" id="KW-1133">Transmembrane helix</keyword>
<organism evidence="2 3">
    <name type="scientific">Mucilaginibacter corticis</name>
    <dbReference type="NCBI Taxonomy" id="2597670"/>
    <lineage>
        <taxon>Bacteria</taxon>
        <taxon>Pseudomonadati</taxon>
        <taxon>Bacteroidota</taxon>
        <taxon>Sphingobacteriia</taxon>
        <taxon>Sphingobacteriales</taxon>
        <taxon>Sphingobacteriaceae</taxon>
        <taxon>Mucilaginibacter</taxon>
    </lineage>
</organism>